<feature type="compositionally biased region" description="Low complexity" evidence="1">
    <location>
        <begin position="27"/>
        <end position="40"/>
    </location>
</feature>
<keyword evidence="3" id="KW-1185">Reference proteome</keyword>
<proteinExistence type="predicted"/>
<evidence type="ECO:0000313" key="3">
    <source>
        <dbReference type="Proteomes" id="UP000826195"/>
    </source>
</evidence>
<dbReference type="AlphaFoldDB" id="A0AAV7IWC4"/>
<evidence type="ECO:0000313" key="2">
    <source>
        <dbReference type="EMBL" id="KAH0559039.1"/>
    </source>
</evidence>
<organism evidence="2 3">
    <name type="scientific">Cotesia glomerata</name>
    <name type="common">Lepidopteran parasitic wasp</name>
    <name type="synonym">Apanteles glomeratus</name>
    <dbReference type="NCBI Taxonomy" id="32391"/>
    <lineage>
        <taxon>Eukaryota</taxon>
        <taxon>Metazoa</taxon>
        <taxon>Ecdysozoa</taxon>
        <taxon>Arthropoda</taxon>
        <taxon>Hexapoda</taxon>
        <taxon>Insecta</taxon>
        <taxon>Pterygota</taxon>
        <taxon>Neoptera</taxon>
        <taxon>Endopterygota</taxon>
        <taxon>Hymenoptera</taxon>
        <taxon>Apocrita</taxon>
        <taxon>Ichneumonoidea</taxon>
        <taxon>Braconidae</taxon>
        <taxon>Microgastrinae</taxon>
        <taxon>Cotesia</taxon>
    </lineage>
</organism>
<name>A0AAV7IWC4_COTGL</name>
<reference evidence="2 3" key="1">
    <citation type="journal article" date="2021" name="J. Hered.">
        <title>A chromosome-level genome assembly of the parasitoid wasp, Cotesia glomerata (Hymenoptera: Braconidae).</title>
        <authorList>
            <person name="Pinto B.J."/>
            <person name="Weis J.J."/>
            <person name="Gamble T."/>
            <person name="Ode P.J."/>
            <person name="Paul R."/>
            <person name="Zaspel J.M."/>
        </authorList>
    </citation>
    <scope>NUCLEOTIDE SEQUENCE [LARGE SCALE GENOMIC DNA]</scope>
    <source>
        <strain evidence="2">CgM1</strain>
    </source>
</reference>
<dbReference type="EMBL" id="JAHXZJ010000387">
    <property type="protein sequence ID" value="KAH0559039.1"/>
    <property type="molecule type" value="Genomic_DNA"/>
</dbReference>
<accession>A0AAV7IWC4</accession>
<sequence>MRIVTTHIGVLCALGDNLSPREPRELPPLGGSSASYTSSSIQGIQRNAKGLTRLFGYPIPYQYPGPNLEVAAPDNRTSRVPDQHHSQPE</sequence>
<evidence type="ECO:0000256" key="1">
    <source>
        <dbReference type="SAM" id="MobiDB-lite"/>
    </source>
</evidence>
<feature type="region of interest" description="Disordered" evidence="1">
    <location>
        <begin position="66"/>
        <end position="89"/>
    </location>
</feature>
<feature type="region of interest" description="Disordered" evidence="1">
    <location>
        <begin position="16"/>
        <end position="41"/>
    </location>
</feature>
<gene>
    <name evidence="2" type="ORF">KQX54_001130</name>
</gene>
<feature type="compositionally biased region" description="Basic and acidic residues" evidence="1">
    <location>
        <begin position="76"/>
        <end position="89"/>
    </location>
</feature>
<protein>
    <submittedName>
        <fullName evidence="2">Uncharacterized protein</fullName>
    </submittedName>
</protein>
<comment type="caution">
    <text evidence="2">The sequence shown here is derived from an EMBL/GenBank/DDBJ whole genome shotgun (WGS) entry which is preliminary data.</text>
</comment>
<dbReference type="Proteomes" id="UP000826195">
    <property type="component" value="Unassembled WGS sequence"/>
</dbReference>